<protein>
    <recommendedName>
        <fullName evidence="1">Aminoglycoside phosphotransferase domain-containing protein</fullName>
    </recommendedName>
</protein>
<dbReference type="Gene3D" id="3.90.1200.10">
    <property type="match status" value="1"/>
</dbReference>
<accession>A0A9Q1QU61</accession>
<evidence type="ECO:0000313" key="2">
    <source>
        <dbReference type="EMBL" id="KAJ8528805.1"/>
    </source>
</evidence>
<sequence length="155" mass="17237">MVSRTSDIVGGVDPAQSFDKEALLRYGSANVVGFPTNPSQFTLSQDVPPERRRVIYRDVAQALVVLHSVYVDIVGLGNYGKRTDYCKRQVERWAKQYLLSTGEGKSMRNPKMLELADWLRKHIPLEDSSRETTAYAIGVLSNACQMCLSPGPKSA</sequence>
<reference evidence="3" key="1">
    <citation type="journal article" date="2023" name="Proc. Natl. Acad. Sci. U.S.A.">
        <title>Genomic and structural basis for evolution of tropane alkaloid biosynthesis.</title>
        <authorList>
            <person name="Wanga Y.-J."/>
            <person name="Taina T."/>
            <person name="Yua J.-Y."/>
            <person name="Lia J."/>
            <person name="Xua B."/>
            <person name="Chenc J."/>
            <person name="D'Auriad J.C."/>
            <person name="Huanga J.-P."/>
            <person name="Huanga S.-X."/>
        </authorList>
    </citation>
    <scope>NUCLEOTIDE SEQUENCE [LARGE SCALE GENOMIC DNA]</scope>
    <source>
        <strain evidence="3">cv. KIB-2019</strain>
    </source>
</reference>
<proteinExistence type="predicted"/>
<dbReference type="InterPro" id="IPR011009">
    <property type="entry name" value="Kinase-like_dom_sf"/>
</dbReference>
<dbReference type="InterPro" id="IPR002575">
    <property type="entry name" value="Aminoglycoside_PTrfase"/>
</dbReference>
<dbReference type="Proteomes" id="UP001152561">
    <property type="component" value="Unassembled WGS sequence"/>
</dbReference>
<evidence type="ECO:0000259" key="1">
    <source>
        <dbReference type="Pfam" id="PF01636"/>
    </source>
</evidence>
<dbReference type="OrthoDB" id="434771at2759"/>
<name>A0A9Q1QU61_9SOLA</name>
<comment type="caution">
    <text evidence="2">The sequence shown here is derived from an EMBL/GenBank/DDBJ whole genome shotgun (WGS) entry which is preliminary data.</text>
</comment>
<gene>
    <name evidence="2" type="ORF">K7X08_030449</name>
</gene>
<feature type="domain" description="Aminoglycoside phosphotransferase" evidence="1">
    <location>
        <begin position="48"/>
        <end position="125"/>
    </location>
</feature>
<keyword evidence="3" id="KW-1185">Reference proteome</keyword>
<dbReference type="Pfam" id="PF01636">
    <property type="entry name" value="APH"/>
    <property type="match status" value="1"/>
</dbReference>
<dbReference type="SUPFAM" id="SSF56112">
    <property type="entry name" value="Protein kinase-like (PK-like)"/>
    <property type="match status" value="1"/>
</dbReference>
<dbReference type="EMBL" id="JAJAGQ010000022">
    <property type="protein sequence ID" value="KAJ8528805.1"/>
    <property type="molecule type" value="Genomic_DNA"/>
</dbReference>
<dbReference type="AlphaFoldDB" id="A0A9Q1QU61"/>
<organism evidence="2 3">
    <name type="scientific">Anisodus acutangulus</name>
    <dbReference type="NCBI Taxonomy" id="402998"/>
    <lineage>
        <taxon>Eukaryota</taxon>
        <taxon>Viridiplantae</taxon>
        <taxon>Streptophyta</taxon>
        <taxon>Embryophyta</taxon>
        <taxon>Tracheophyta</taxon>
        <taxon>Spermatophyta</taxon>
        <taxon>Magnoliopsida</taxon>
        <taxon>eudicotyledons</taxon>
        <taxon>Gunneridae</taxon>
        <taxon>Pentapetalae</taxon>
        <taxon>asterids</taxon>
        <taxon>lamiids</taxon>
        <taxon>Solanales</taxon>
        <taxon>Solanaceae</taxon>
        <taxon>Solanoideae</taxon>
        <taxon>Hyoscyameae</taxon>
        <taxon>Anisodus</taxon>
    </lineage>
</organism>
<evidence type="ECO:0000313" key="3">
    <source>
        <dbReference type="Proteomes" id="UP001152561"/>
    </source>
</evidence>